<feature type="compositionally biased region" description="Low complexity" evidence="3">
    <location>
        <begin position="284"/>
        <end position="295"/>
    </location>
</feature>
<reference evidence="4 5" key="1">
    <citation type="submission" date="2023-05" db="EMBL/GenBank/DDBJ databases">
        <title>B98-5 Cell Line De Novo Hybrid Assembly: An Optical Mapping Approach.</title>
        <authorList>
            <person name="Kananen K."/>
            <person name="Auerbach J.A."/>
            <person name="Kautto E."/>
            <person name="Blachly J.S."/>
        </authorList>
    </citation>
    <scope>NUCLEOTIDE SEQUENCE [LARGE SCALE GENOMIC DNA]</scope>
    <source>
        <strain evidence="4">B95-8</strain>
        <tissue evidence="4">Cell line</tissue>
    </source>
</reference>
<evidence type="ECO:0008006" key="6">
    <source>
        <dbReference type="Google" id="ProtNLM"/>
    </source>
</evidence>
<feature type="compositionally biased region" description="Polar residues" evidence="3">
    <location>
        <begin position="550"/>
        <end position="567"/>
    </location>
</feature>
<comment type="subcellular location">
    <subcellularLocation>
        <location evidence="1">Secreted</location>
    </subcellularLocation>
</comment>
<feature type="compositionally biased region" description="Polar residues" evidence="3">
    <location>
        <begin position="416"/>
        <end position="428"/>
    </location>
</feature>
<feature type="compositionally biased region" description="Basic and acidic residues" evidence="3">
    <location>
        <begin position="1246"/>
        <end position="1255"/>
    </location>
</feature>
<gene>
    <name evidence="4" type="ORF">P7K49_019398</name>
</gene>
<feature type="region of interest" description="Disordered" evidence="3">
    <location>
        <begin position="80"/>
        <end position="183"/>
    </location>
</feature>
<sequence length="1503" mass="152056">MSGVLSTLMAFSVTTPQQALLLYLTSKTHGGKQVSMGEIRIVLLTENTRKVITKATTSIRGSALTRGIVTATTGAFSGKTLEPWKDNTGKSKSTGMLHHGFSEATSSRGGVQATKSEAPGEATTLTGGRGSTESEFRTGATTSMVGSVTSQAEHPVGTSGEFPGTTSTYGDSHTETTAYIGGSRTTRGGLATVTIGAFSGKTLEPGSDNTGKSKSTWGMLRFGCSEATSSIGGVSNTGSEAPREATTLTGGRGSTGTESRAGEGATASLGKSATTRGGITSEATSSTRGVSTSGSEAPAEATTLTGDRSSTGSESRTATTGVAPGTTVAPGNSKTEATTFPGVSGTTSVGRATGATTSIVGSDTSQAERPGGTSVTPETSASGSETVLVTEFSGTTAISRTSHTATTGVAPRTTVAPGSSYTEATTSVGGRETTKVEIIKEATAFPRGSGTTLAGPPGEVTTSIVGSGTSGTELQTGDTGITAASTKQAGTSAVAPATTVAPGSFSTAATASPGASGMTGVTTTTKTTTSLGGIDTIGAEIKSGTAGVPSGTTVAPGSSSSEVTNSVGKNGITKAEIITGTTQGISGRTLEAKSAHTEATTFPGGSGTTRAGPPGGELVRLSPEAVIISLSGGYREQMVKAFEGRACIFSLIILCPVNLVSTTGELSGMTIISGSSNTEATTSTERNGTSGTGFKIAGITSAPGKQAGTSEVAPATTVAPGSFSTAATASPGASGMTGVTTTTSKNRQSTTSFPIQLKYLLIQQLPVGAPAQVLHRASLAELWKLKVPTQVRHSERGPLGNTAYGIPECTVQSSYLQFLSLSEATTFPGGSGTTRAGPPGEATTSTEGTGTSGTGFKIGTSEVAPATTVAPGSFSTETTASLGGNGTTAAEIKSGTTTTAPESRTGTAGVPSATTVAPGSSKSEATTSLRESGITRAEIITAGITSAPGKQAGTSGVSLATTVAPGSFRTVATTSSGASGMTGAGPTSGTSGVPSATTVAPGSSNSEATTSVGEDGKTRTQIITEATTFPGGSGNTRAGPPGGTTGELTGMTIVSGSSNTDVTMHPFIFPQKPRLPQKGLVLLELDSKLAPLGWHLAQQLPLEVSAQPQLLLEQPERLGLDPLQAQLECPLLQQLPLGSPTQILLRAKLCQLEVPTQAPLGWHLAQQLLLDVSAQEPPLEHQEAQLECPLLRQSPLGAPTQVFLRASLEKLWKLEVPTQKPRLSQEAAGPTEQVHQEQASLQLQESKQEPPLEHQEVRQVNLEKAFDMTFDLGKNNQSRHIRHYINLGLTKAHGKHRKCHLLSVIDPGSTAGVPSATTVVPGSSNSEATTFSGITEAVTVPGSMTTAPGSQLSSSQTVIPGASSIIFHTTVEPGSSVIEAKASLEAIRVTVVKSMRTRIRGVRGTTGVALSTTVAPGSSSTEATTSTGVSRTTVVGWKTEATTSLRGTGTTGHGMNTAEHTRFLTCTTGVVSGNNMSPSSSNTGDYHWDNYWYNHCTWEFQHK</sequence>
<evidence type="ECO:0000313" key="5">
    <source>
        <dbReference type="Proteomes" id="UP001266305"/>
    </source>
</evidence>
<feature type="compositionally biased region" description="Low complexity" evidence="3">
    <location>
        <begin position="973"/>
        <end position="999"/>
    </location>
</feature>
<dbReference type="Proteomes" id="UP001266305">
    <property type="component" value="Unassembled WGS sequence"/>
</dbReference>
<feature type="region of interest" description="Disordered" evidence="3">
    <location>
        <begin position="973"/>
        <end position="1018"/>
    </location>
</feature>
<feature type="compositionally biased region" description="Polar residues" evidence="3">
    <location>
        <begin position="1236"/>
        <end position="1245"/>
    </location>
</feature>
<evidence type="ECO:0000313" key="4">
    <source>
        <dbReference type="EMBL" id="KAK2101732.1"/>
    </source>
</evidence>
<feature type="region of interest" description="Disordered" evidence="3">
    <location>
        <begin position="229"/>
        <end position="433"/>
    </location>
</feature>
<protein>
    <recommendedName>
        <fullName evidence="6">Mucin-19-like</fullName>
    </recommendedName>
</protein>
<evidence type="ECO:0000256" key="3">
    <source>
        <dbReference type="SAM" id="MobiDB-lite"/>
    </source>
</evidence>
<feature type="compositionally biased region" description="Low complexity" evidence="3">
    <location>
        <begin position="837"/>
        <end position="849"/>
    </location>
</feature>
<feature type="compositionally biased region" description="Low complexity" evidence="3">
    <location>
        <begin position="245"/>
        <end position="259"/>
    </location>
</feature>
<dbReference type="PANTHER" id="PTHR47246:SF1">
    <property type="entry name" value="MUCIN-19"/>
    <property type="match status" value="1"/>
</dbReference>
<feature type="compositionally biased region" description="Polar residues" evidence="3">
    <location>
        <begin position="229"/>
        <end position="239"/>
    </location>
</feature>
<feature type="region of interest" description="Disordered" evidence="3">
    <location>
        <begin position="542"/>
        <end position="567"/>
    </location>
</feature>
<feature type="compositionally biased region" description="Polar residues" evidence="3">
    <location>
        <begin position="139"/>
        <end position="152"/>
    </location>
</feature>
<proteinExistence type="predicted"/>
<feature type="compositionally biased region" description="Polar residues" evidence="3">
    <location>
        <begin position="344"/>
        <end position="407"/>
    </location>
</feature>
<feature type="region of interest" description="Disordered" evidence="3">
    <location>
        <begin position="1219"/>
        <end position="1255"/>
    </location>
</feature>
<keyword evidence="2" id="KW-0964">Secreted</keyword>
<feature type="region of interest" description="Disordered" evidence="3">
    <location>
        <begin position="597"/>
        <end position="618"/>
    </location>
</feature>
<feature type="region of interest" description="Disordered" evidence="3">
    <location>
        <begin position="827"/>
        <end position="932"/>
    </location>
</feature>
<feature type="compositionally biased region" description="Polar residues" evidence="3">
    <location>
        <begin position="1000"/>
        <end position="1012"/>
    </location>
</feature>
<evidence type="ECO:0000256" key="2">
    <source>
        <dbReference type="ARBA" id="ARBA00022525"/>
    </source>
</evidence>
<feature type="compositionally biased region" description="Low complexity" evidence="3">
    <location>
        <begin position="317"/>
        <end position="331"/>
    </location>
</feature>
<feature type="compositionally biased region" description="Polar residues" evidence="3">
    <location>
        <begin position="873"/>
        <end position="882"/>
    </location>
</feature>
<evidence type="ECO:0000256" key="1">
    <source>
        <dbReference type="ARBA" id="ARBA00004613"/>
    </source>
</evidence>
<feature type="compositionally biased region" description="Polar residues" evidence="3">
    <location>
        <begin position="103"/>
        <end position="115"/>
    </location>
</feature>
<dbReference type="PANTHER" id="PTHR47246">
    <property type="entry name" value="MUCIN-19"/>
    <property type="match status" value="1"/>
</dbReference>
<organism evidence="4 5">
    <name type="scientific">Saguinus oedipus</name>
    <name type="common">Cotton-top tamarin</name>
    <name type="synonym">Oedipomidas oedipus</name>
    <dbReference type="NCBI Taxonomy" id="9490"/>
    <lineage>
        <taxon>Eukaryota</taxon>
        <taxon>Metazoa</taxon>
        <taxon>Chordata</taxon>
        <taxon>Craniata</taxon>
        <taxon>Vertebrata</taxon>
        <taxon>Euteleostomi</taxon>
        <taxon>Mammalia</taxon>
        <taxon>Eutheria</taxon>
        <taxon>Euarchontoglires</taxon>
        <taxon>Primates</taxon>
        <taxon>Haplorrhini</taxon>
        <taxon>Platyrrhini</taxon>
        <taxon>Cebidae</taxon>
        <taxon>Callitrichinae</taxon>
        <taxon>Saguinus</taxon>
    </lineage>
</organism>
<feature type="compositionally biased region" description="Polar residues" evidence="3">
    <location>
        <begin position="302"/>
        <end position="316"/>
    </location>
</feature>
<feature type="compositionally biased region" description="Polar residues" evidence="3">
    <location>
        <begin position="269"/>
        <end position="283"/>
    </location>
</feature>
<accession>A0ABQ9UXB1</accession>
<keyword evidence="5" id="KW-1185">Reference proteome</keyword>
<feature type="compositionally biased region" description="Polar residues" evidence="3">
    <location>
        <begin position="894"/>
        <end position="930"/>
    </location>
</feature>
<feature type="compositionally biased region" description="Polar residues" evidence="3">
    <location>
        <begin position="164"/>
        <end position="177"/>
    </location>
</feature>
<dbReference type="EMBL" id="JASSZA010000009">
    <property type="protein sequence ID" value="KAK2101732.1"/>
    <property type="molecule type" value="Genomic_DNA"/>
</dbReference>
<name>A0ABQ9UXB1_SAGOE</name>
<comment type="caution">
    <text evidence="4">The sequence shown here is derived from an EMBL/GenBank/DDBJ whole genome shotgun (WGS) entry which is preliminary data.</text>
</comment>